<feature type="chain" id="PRO_5019103231" evidence="9">
    <location>
        <begin position="28"/>
        <end position="376"/>
    </location>
</feature>
<dbReference type="PANTHER" id="PTHR30024">
    <property type="entry name" value="ALIPHATIC SULFONATES-BINDING PROTEIN-RELATED"/>
    <property type="match status" value="1"/>
</dbReference>
<evidence type="ECO:0000313" key="10">
    <source>
        <dbReference type="EMBL" id="GCD42096.1"/>
    </source>
</evidence>
<dbReference type="CDD" id="cd13553">
    <property type="entry name" value="PBP2_NrtA_CpmA_like"/>
    <property type="match status" value="1"/>
</dbReference>
<comment type="similarity">
    <text evidence="3">Belongs to the bacterial solute-binding protein SsuA/TauA family.</text>
</comment>
<dbReference type="Pfam" id="PF13379">
    <property type="entry name" value="NMT1_2"/>
    <property type="match status" value="1"/>
</dbReference>
<evidence type="ECO:0000256" key="5">
    <source>
        <dbReference type="ARBA" id="ARBA00022475"/>
    </source>
</evidence>
<evidence type="ECO:0000256" key="8">
    <source>
        <dbReference type="ARBA" id="ARBA00023136"/>
    </source>
</evidence>
<dbReference type="RefSeq" id="WP_125053431.1">
    <property type="nucleotide sequence ID" value="NZ_BHZD01000001.1"/>
</dbReference>
<dbReference type="InterPro" id="IPR010067">
    <property type="entry name" value="ABC_SsuA_sub-bd"/>
</dbReference>
<dbReference type="PROSITE" id="PS51257">
    <property type="entry name" value="PROKAR_LIPOPROTEIN"/>
    <property type="match status" value="1"/>
</dbReference>
<comment type="subcellular location">
    <subcellularLocation>
        <location evidence="2">Cell inner membrane</location>
    </subcellularLocation>
    <subcellularLocation>
        <location evidence="1">Periplasm</location>
    </subcellularLocation>
</comment>
<dbReference type="SUPFAM" id="SSF53850">
    <property type="entry name" value="Periplasmic binding protein-like II"/>
    <property type="match status" value="1"/>
</dbReference>
<proteinExistence type="inferred from homology"/>
<dbReference type="EMBL" id="BHZD01000001">
    <property type="protein sequence ID" value="GCD42096.1"/>
    <property type="molecule type" value="Genomic_DNA"/>
</dbReference>
<dbReference type="GO" id="GO:0042626">
    <property type="term" value="F:ATPase-coupled transmembrane transporter activity"/>
    <property type="evidence" value="ECO:0007669"/>
    <property type="project" value="InterPro"/>
</dbReference>
<organism evidence="10 11">
    <name type="scientific">Streptomyces paromomycinus</name>
    <name type="common">Streptomyces rimosus subsp. paromomycinus</name>
    <dbReference type="NCBI Taxonomy" id="92743"/>
    <lineage>
        <taxon>Bacteria</taxon>
        <taxon>Bacillati</taxon>
        <taxon>Actinomycetota</taxon>
        <taxon>Actinomycetes</taxon>
        <taxon>Kitasatosporales</taxon>
        <taxon>Streptomycetaceae</taxon>
        <taxon>Streptomyces</taxon>
    </lineage>
</organism>
<dbReference type="NCBIfam" id="TIGR01728">
    <property type="entry name" value="SsuA_fam"/>
    <property type="match status" value="1"/>
</dbReference>
<protein>
    <submittedName>
        <fullName evidence="10">Lipoprotein</fullName>
    </submittedName>
</protein>
<dbReference type="Gene3D" id="3.40.190.10">
    <property type="entry name" value="Periplasmic binding protein-like II"/>
    <property type="match status" value="2"/>
</dbReference>
<dbReference type="GO" id="GO:0042597">
    <property type="term" value="C:periplasmic space"/>
    <property type="evidence" value="ECO:0007669"/>
    <property type="project" value="UniProtKB-SubCell"/>
</dbReference>
<reference evidence="10 11" key="1">
    <citation type="submission" date="2018-11" db="EMBL/GenBank/DDBJ databases">
        <title>Whole genome sequence of Streptomyces paromomycinus NBRC 15454(T).</title>
        <authorList>
            <person name="Komaki H."/>
            <person name="Tamura T."/>
        </authorList>
    </citation>
    <scope>NUCLEOTIDE SEQUENCE [LARGE SCALE GENOMIC DNA]</scope>
    <source>
        <strain evidence="10 11">NBRC 15454</strain>
    </source>
</reference>
<evidence type="ECO:0000256" key="6">
    <source>
        <dbReference type="ARBA" id="ARBA00022519"/>
    </source>
</evidence>
<keyword evidence="5" id="KW-1003">Cell membrane</keyword>
<accession>A0A401VYG2</accession>
<sequence>MPAVRRLRLLAAAATVPLLLGALGACGYGSRAKQDEQGAVAAKGPKIDGLDRVKVGYFANTTHATALVGDRKGFFQKELGGTKFAPSVFNAGPAEIEALNSGAIDIGWIGPSPAINGWTTSQGKSLKIISGSASGGVSLVVDPKKIKSLDDLKGKTIATPQLGNTQDVALLNYLAEKGYKVDATTGKGDVTVQRTENKVTPVAFRQGSIDAAWVPEPTASKLVAEGGKVLLDEKKLWKDGKFVITNVIVSQKFLKEHPKAVEAVLRGSVKTNTYIRTHPAEAKQALNDKLAAAAGKALPPSVIDPAFRNTDVTDDPLAATLQLEADHAVRAGLLKKPALKGIYDLTLLNKVLKAEGKPAVDDAGLGSEQSAHASRR</sequence>
<feature type="signal peptide" evidence="9">
    <location>
        <begin position="1"/>
        <end position="27"/>
    </location>
</feature>
<keyword evidence="8" id="KW-0472">Membrane</keyword>
<name>A0A401VYG2_STREY</name>
<gene>
    <name evidence="10" type="ORF">GKJPGBOP_01754</name>
</gene>
<keyword evidence="11" id="KW-1185">Reference proteome</keyword>
<dbReference type="Proteomes" id="UP000286746">
    <property type="component" value="Unassembled WGS sequence"/>
</dbReference>
<evidence type="ECO:0000256" key="9">
    <source>
        <dbReference type="SAM" id="SignalP"/>
    </source>
</evidence>
<dbReference type="AlphaFoldDB" id="A0A401VYG2"/>
<evidence type="ECO:0000256" key="4">
    <source>
        <dbReference type="ARBA" id="ARBA00022448"/>
    </source>
</evidence>
<evidence type="ECO:0000256" key="2">
    <source>
        <dbReference type="ARBA" id="ARBA00004533"/>
    </source>
</evidence>
<dbReference type="PANTHER" id="PTHR30024:SF47">
    <property type="entry name" value="TAURINE-BINDING PERIPLASMIC PROTEIN"/>
    <property type="match status" value="1"/>
</dbReference>
<keyword evidence="10" id="KW-0449">Lipoprotein</keyword>
<evidence type="ECO:0000256" key="7">
    <source>
        <dbReference type="ARBA" id="ARBA00022729"/>
    </source>
</evidence>
<keyword evidence="6" id="KW-0997">Cell inner membrane</keyword>
<dbReference type="InterPro" id="IPR044527">
    <property type="entry name" value="NrtA/CpmA_ABC-bd_dom"/>
</dbReference>
<evidence type="ECO:0000256" key="3">
    <source>
        <dbReference type="ARBA" id="ARBA00010742"/>
    </source>
</evidence>
<evidence type="ECO:0000256" key="1">
    <source>
        <dbReference type="ARBA" id="ARBA00004418"/>
    </source>
</evidence>
<keyword evidence="7 9" id="KW-0732">Signal</keyword>
<keyword evidence="4" id="KW-0813">Transport</keyword>
<evidence type="ECO:0000313" key="11">
    <source>
        <dbReference type="Proteomes" id="UP000286746"/>
    </source>
</evidence>
<comment type="caution">
    <text evidence="10">The sequence shown here is derived from an EMBL/GenBank/DDBJ whole genome shotgun (WGS) entry which is preliminary data.</text>
</comment>
<dbReference type="GO" id="GO:0005886">
    <property type="term" value="C:plasma membrane"/>
    <property type="evidence" value="ECO:0007669"/>
    <property type="project" value="UniProtKB-SubCell"/>
</dbReference>